<reference evidence="1 2" key="1">
    <citation type="submission" date="2023-07" db="EMBL/GenBank/DDBJ databases">
        <title>Genomic Encyclopedia of Type Strains, Phase IV (KMG-IV): sequencing the most valuable type-strain genomes for metagenomic binning, comparative biology and taxonomic classification.</title>
        <authorList>
            <person name="Goeker M."/>
        </authorList>
    </citation>
    <scope>NUCLEOTIDE SEQUENCE [LARGE SCALE GENOMIC DNA]</scope>
    <source>
        <strain evidence="1 2">DSM 29005</strain>
    </source>
</reference>
<gene>
    <name evidence="1" type="ORF">J2S19_000169</name>
</gene>
<dbReference type="EMBL" id="JAUSUD010000001">
    <property type="protein sequence ID" value="MDQ0228919.1"/>
    <property type="molecule type" value="Genomic_DNA"/>
</dbReference>
<proteinExistence type="predicted"/>
<keyword evidence="2" id="KW-1185">Reference proteome</keyword>
<name>A0ABT9ZAE9_9BACI</name>
<dbReference type="Proteomes" id="UP001234495">
    <property type="component" value="Unassembled WGS sequence"/>
</dbReference>
<evidence type="ECO:0000313" key="1">
    <source>
        <dbReference type="EMBL" id="MDQ0228919.1"/>
    </source>
</evidence>
<comment type="caution">
    <text evidence="1">The sequence shown here is derived from an EMBL/GenBank/DDBJ whole genome shotgun (WGS) entry which is preliminary data.</text>
</comment>
<sequence>MGEVRLMQALTLRRSKSVACLPIDVQTGGSSIEIMKSR</sequence>
<evidence type="ECO:0000313" key="2">
    <source>
        <dbReference type="Proteomes" id="UP001234495"/>
    </source>
</evidence>
<organism evidence="1 2">
    <name type="scientific">Metabacillus malikii</name>
    <dbReference type="NCBI Taxonomy" id="1504265"/>
    <lineage>
        <taxon>Bacteria</taxon>
        <taxon>Bacillati</taxon>
        <taxon>Bacillota</taxon>
        <taxon>Bacilli</taxon>
        <taxon>Bacillales</taxon>
        <taxon>Bacillaceae</taxon>
        <taxon>Metabacillus</taxon>
    </lineage>
</organism>
<accession>A0ABT9ZAE9</accession>
<protein>
    <submittedName>
        <fullName evidence="1">Uncharacterized protein</fullName>
    </submittedName>
</protein>